<evidence type="ECO:0000256" key="3">
    <source>
        <dbReference type="ARBA" id="ARBA00022597"/>
    </source>
</evidence>
<keyword evidence="6 10" id="KW-0067">ATP-binding</keyword>
<accession>A0A4Y7R635</accession>
<proteinExistence type="predicted"/>
<keyword evidence="7" id="KW-1278">Translocase</keyword>
<evidence type="ECO:0000259" key="9">
    <source>
        <dbReference type="PROSITE" id="PS50893"/>
    </source>
</evidence>
<gene>
    <name evidence="10" type="primary">rbsA_2</name>
    <name evidence="10" type="ORF">Psch_04220</name>
</gene>
<dbReference type="SUPFAM" id="SSF52540">
    <property type="entry name" value="P-loop containing nucleoside triphosphate hydrolases"/>
    <property type="match status" value="2"/>
</dbReference>
<dbReference type="PANTHER" id="PTHR43790:SF3">
    <property type="entry name" value="D-ALLOSE IMPORT ATP-BINDING PROTEIN ALSA-RELATED"/>
    <property type="match status" value="1"/>
</dbReference>
<sequence>MPVSALNAAGETGTVLRLSQISKIYPGTVALHNVNLDVQKGEVHGIIGKNGAGKSTLVGIIAGMISPTEGEIFVENKRFTALTRIISKKEKISIVPQDPQVILDFTVAENLFMGDYICRNRFVNWKEIYSRAEQILKKAGLHINARAKAADLSISERQLLLVLKAFYVENAGIVILDEVSASLSQKDEQILYKIIDQIKATGNTVLFISHRTDELLKVCDRVTVLRDGRTIVTESCADLNREKLSSLIVGEEFRANKRTQGSVPTCDMNEGPVLSVENLTRLGFYHNITFQLRKGEILGLAGLRGSGRTEILKSIAGIEPAEGGLIRVGGTVRRLTHPSQALKEGIVYLPEDRENEGILGTLSVRENLILNSLPAVSRGGVVNKARERQFTAGVIETLGIKTASQEQEVNQLSGGNKQKVVVGRIAATLPKVVLLDEPTKGVDISAKESILDIVRENLCKTAGIIMTSPGLDDLIMVCDRILILYRGEITGELSRADFSEGDLYMAVQGNKIENPS</sequence>
<evidence type="ECO:0000256" key="8">
    <source>
        <dbReference type="ARBA" id="ARBA00023136"/>
    </source>
</evidence>
<evidence type="ECO:0000256" key="1">
    <source>
        <dbReference type="ARBA" id="ARBA00022448"/>
    </source>
</evidence>
<dbReference type="InterPro" id="IPR003439">
    <property type="entry name" value="ABC_transporter-like_ATP-bd"/>
</dbReference>
<keyword evidence="8" id="KW-0472">Membrane</keyword>
<keyword evidence="3" id="KW-0762">Sugar transport</keyword>
<feature type="domain" description="ABC transporter" evidence="9">
    <location>
        <begin position="16"/>
        <end position="252"/>
    </location>
</feature>
<dbReference type="InterPro" id="IPR003593">
    <property type="entry name" value="AAA+_ATPase"/>
</dbReference>
<dbReference type="PROSITE" id="PS50893">
    <property type="entry name" value="ABC_TRANSPORTER_2"/>
    <property type="match status" value="2"/>
</dbReference>
<keyword evidence="1" id="KW-0813">Transport</keyword>
<dbReference type="PROSITE" id="PS00211">
    <property type="entry name" value="ABC_TRANSPORTER_1"/>
    <property type="match status" value="1"/>
</dbReference>
<dbReference type="EC" id="3.6.3.17" evidence="10"/>
<dbReference type="AlphaFoldDB" id="A0A4Y7R635"/>
<dbReference type="CDD" id="cd03215">
    <property type="entry name" value="ABC_Carb_Monos_II"/>
    <property type="match status" value="1"/>
</dbReference>
<keyword evidence="11" id="KW-1185">Reference proteome</keyword>
<dbReference type="InterPro" id="IPR050107">
    <property type="entry name" value="ABC_carbohydrate_import_ATPase"/>
</dbReference>
<keyword evidence="2" id="KW-1003">Cell membrane</keyword>
<dbReference type="SMART" id="SM00382">
    <property type="entry name" value="AAA"/>
    <property type="match status" value="2"/>
</dbReference>
<comment type="caution">
    <text evidence="10">The sequence shown here is derived from an EMBL/GenBank/DDBJ whole genome shotgun (WGS) entry which is preliminary data.</text>
</comment>
<evidence type="ECO:0000256" key="4">
    <source>
        <dbReference type="ARBA" id="ARBA00022737"/>
    </source>
</evidence>
<evidence type="ECO:0000313" key="10">
    <source>
        <dbReference type="EMBL" id="TEB04091.1"/>
    </source>
</evidence>
<keyword evidence="10" id="KW-0378">Hydrolase</keyword>
<evidence type="ECO:0000256" key="6">
    <source>
        <dbReference type="ARBA" id="ARBA00022840"/>
    </source>
</evidence>
<dbReference type="EMBL" id="QFGA01000005">
    <property type="protein sequence ID" value="TEB04091.1"/>
    <property type="molecule type" value="Genomic_DNA"/>
</dbReference>
<evidence type="ECO:0000256" key="5">
    <source>
        <dbReference type="ARBA" id="ARBA00022741"/>
    </source>
</evidence>
<keyword evidence="4" id="KW-0677">Repeat</keyword>
<keyword evidence="5" id="KW-0547">Nucleotide-binding</keyword>
<protein>
    <submittedName>
        <fullName evidence="10">Ribose import ATP-binding protein RbsA</fullName>
        <ecNumber evidence="10">3.6.3.17</ecNumber>
    </submittedName>
</protein>
<dbReference type="PANTHER" id="PTHR43790">
    <property type="entry name" value="CARBOHYDRATE TRANSPORT ATP-BINDING PROTEIN MG119-RELATED"/>
    <property type="match status" value="1"/>
</dbReference>
<dbReference type="Proteomes" id="UP000298324">
    <property type="component" value="Unassembled WGS sequence"/>
</dbReference>
<dbReference type="Gene3D" id="3.40.50.300">
    <property type="entry name" value="P-loop containing nucleotide triphosphate hydrolases"/>
    <property type="match status" value="2"/>
</dbReference>
<organism evidence="10 11">
    <name type="scientific">Pelotomaculum schinkii</name>
    <dbReference type="NCBI Taxonomy" id="78350"/>
    <lineage>
        <taxon>Bacteria</taxon>
        <taxon>Bacillati</taxon>
        <taxon>Bacillota</taxon>
        <taxon>Clostridia</taxon>
        <taxon>Eubacteriales</taxon>
        <taxon>Desulfotomaculaceae</taxon>
        <taxon>Pelotomaculum</taxon>
    </lineage>
</organism>
<dbReference type="InterPro" id="IPR017871">
    <property type="entry name" value="ABC_transporter-like_CS"/>
</dbReference>
<dbReference type="Pfam" id="PF00005">
    <property type="entry name" value="ABC_tran"/>
    <property type="match status" value="2"/>
</dbReference>
<evidence type="ECO:0000313" key="11">
    <source>
        <dbReference type="Proteomes" id="UP000298324"/>
    </source>
</evidence>
<feature type="domain" description="ABC transporter" evidence="9">
    <location>
        <begin position="263"/>
        <end position="511"/>
    </location>
</feature>
<dbReference type="RefSeq" id="WP_243124279.1">
    <property type="nucleotide sequence ID" value="NZ_QFGA01000005.1"/>
</dbReference>
<reference evidence="10 11" key="1">
    <citation type="journal article" date="2018" name="Environ. Microbiol.">
        <title>Novel energy conservation strategies and behaviour of Pelotomaculum schinkii driving syntrophic propionate catabolism.</title>
        <authorList>
            <person name="Hidalgo-Ahumada C.A.P."/>
            <person name="Nobu M.K."/>
            <person name="Narihiro T."/>
            <person name="Tamaki H."/>
            <person name="Liu W.T."/>
            <person name="Kamagata Y."/>
            <person name="Stams A.J.M."/>
            <person name="Imachi H."/>
            <person name="Sousa D.Z."/>
        </authorList>
    </citation>
    <scope>NUCLEOTIDE SEQUENCE [LARGE SCALE GENOMIC DNA]</scope>
    <source>
        <strain evidence="10 11">HH</strain>
    </source>
</reference>
<dbReference type="InterPro" id="IPR027417">
    <property type="entry name" value="P-loop_NTPase"/>
</dbReference>
<evidence type="ECO:0000256" key="7">
    <source>
        <dbReference type="ARBA" id="ARBA00022967"/>
    </source>
</evidence>
<name>A0A4Y7R635_9FIRM</name>
<dbReference type="GO" id="GO:0016887">
    <property type="term" value="F:ATP hydrolysis activity"/>
    <property type="evidence" value="ECO:0007669"/>
    <property type="project" value="InterPro"/>
</dbReference>
<dbReference type="CDD" id="cd03216">
    <property type="entry name" value="ABC_Carb_Monos_I"/>
    <property type="match status" value="1"/>
</dbReference>
<dbReference type="GO" id="GO:0005524">
    <property type="term" value="F:ATP binding"/>
    <property type="evidence" value="ECO:0007669"/>
    <property type="project" value="UniProtKB-KW"/>
</dbReference>
<evidence type="ECO:0000256" key="2">
    <source>
        <dbReference type="ARBA" id="ARBA00022475"/>
    </source>
</evidence>